<name>A0A6J5M9W0_9CAUD</name>
<evidence type="ECO:0008006" key="2">
    <source>
        <dbReference type="Google" id="ProtNLM"/>
    </source>
</evidence>
<proteinExistence type="predicted"/>
<evidence type="ECO:0000313" key="1">
    <source>
        <dbReference type="EMBL" id="CAB4143795.1"/>
    </source>
</evidence>
<reference evidence="1" key="1">
    <citation type="submission" date="2020-04" db="EMBL/GenBank/DDBJ databases">
        <authorList>
            <person name="Chiriac C."/>
            <person name="Salcher M."/>
            <person name="Ghai R."/>
            <person name="Kavagutti S V."/>
        </authorList>
    </citation>
    <scope>NUCLEOTIDE SEQUENCE</scope>
</reference>
<dbReference type="EMBL" id="LR796423">
    <property type="protein sequence ID" value="CAB4143795.1"/>
    <property type="molecule type" value="Genomic_DNA"/>
</dbReference>
<sequence>MKISIFGTGPRNADKLEEAARFFASQLLHTRTVNKIELDIEIERTLDVTGECISEDDHKNPRYFTIRIKRAPIEEMIKTLAHEMVHVKQYAKNELGKELAEARAPKGMLGIRIVTRWMGKYWTPSSKEDAYWDAPWEIEAYGREVGLYHKWVQYKR</sequence>
<protein>
    <recommendedName>
        <fullName evidence="2">SprT-like</fullName>
    </recommendedName>
</protein>
<gene>
    <name evidence="1" type="ORF">UFOVP447_246</name>
</gene>
<organism evidence="1">
    <name type="scientific">uncultured Caudovirales phage</name>
    <dbReference type="NCBI Taxonomy" id="2100421"/>
    <lineage>
        <taxon>Viruses</taxon>
        <taxon>Duplodnaviria</taxon>
        <taxon>Heunggongvirae</taxon>
        <taxon>Uroviricota</taxon>
        <taxon>Caudoviricetes</taxon>
        <taxon>Peduoviridae</taxon>
        <taxon>Maltschvirus</taxon>
        <taxon>Maltschvirus maltsch</taxon>
    </lineage>
</organism>
<accession>A0A6J5M9W0</accession>